<proteinExistence type="predicted"/>
<dbReference type="Proteomes" id="UP000046393">
    <property type="component" value="Unplaced"/>
</dbReference>
<evidence type="ECO:0000313" key="3">
    <source>
        <dbReference type="WBParaSite" id="SMUV_0000335001-mRNA-1"/>
    </source>
</evidence>
<accession>A0A0N5AGB0</accession>
<sequence>MRLVQILCVDLGSSEKKVFSVAGLSLRGYDLPEEVNQPEEAVPYSLRNNDSYMDESGEDRLLIKAMK</sequence>
<feature type="region of interest" description="Disordered" evidence="1">
    <location>
        <begin position="47"/>
        <end position="67"/>
    </location>
</feature>
<organism evidence="2 3">
    <name type="scientific">Syphacia muris</name>
    <dbReference type="NCBI Taxonomy" id="451379"/>
    <lineage>
        <taxon>Eukaryota</taxon>
        <taxon>Metazoa</taxon>
        <taxon>Ecdysozoa</taxon>
        <taxon>Nematoda</taxon>
        <taxon>Chromadorea</taxon>
        <taxon>Rhabditida</taxon>
        <taxon>Spirurina</taxon>
        <taxon>Oxyuridomorpha</taxon>
        <taxon>Oxyuroidea</taxon>
        <taxon>Oxyuridae</taxon>
        <taxon>Syphacia</taxon>
    </lineage>
</organism>
<evidence type="ECO:0000313" key="2">
    <source>
        <dbReference type="Proteomes" id="UP000046393"/>
    </source>
</evidence>
<dbReference type="AlphaFoldDB" id="A0A0N5AGB0"/>
<feature type="compositionally biased region" description="Basic and acidic residues" evidence="1">
    <location>
        <begin position="58"/>
        <end position="67"/>
    </location>
</feature>
<name>A0A0N5AGB0_9BILA</name>
<reference evidence="3" key="1">
    <citation type="submission" date="2017-02" db="UniProtKB">
        <authorList>
            <consortium name="WormBaseParasite"/>
        </authorList>
    </citation>
    <scope>IDENTIFICATION</scope>
</reference>
<protein>
    <submittedName>
        <fullName evidence="3">FGGY_N domain-containing protein</fullName>
    </submittedName>
</protein>
<evidence type="ECO:0000256" key="1">
    <source>
        <dbReference type="SAM" id="MobiDB-lite"/>
    </source>
</evidence>
<keyword evidence="2" id="KW-1185">Reference proteome</keyword>
<dbReference type="WBParaSite" id="SMUV_0000335001-mRNA-1">
    <property type="protein sequence ID" value="SMUV_0000335001-mRNA-1"/>
    <property type="gene ID" value="SMUV_0000335001"/>
</dbReference>